<evidence type="ECO:0000313" key="1">
    <source>
        <dbReference type="EMBL" id="QKC74168.1"/>
    </source>
</evidence>
<organism evidence="1 2">
    <name type="scientific">Mesorhizobium erdmanii</name>
    <dbReference type="NCBI Taxonomy" id="1777866"/>
    <lineage>
        <taxon>Bacteria</taxon>
        <taxon>Pseudomonadati</taxon>
        <taxon>Pseudomonadota</taxon>
        <taxon>Alphaproteobacteria</taxon>
        <taxon>Hyphomicrobiales</taxon>
        <taxon>Phyllobacteriaceae</taxon>
        <taxon>Mesorhizobium</taxon>
    </lineage>
</organism>
<evidence type="ECO:0000313" key="2">
    <source>
        <dbReference type="Proteomes" id="UP000503339"/>
    </source>
</evidence>
<name>A0A6M7UDD2_9HYPH</name>
<dbReference type="KEGG" id="merd:EB233_00400"/>
<dbReference type="InterPro" id="IPR008921">
    <property type="entry name" value="DNA_pol3_clamp-load_cplx_C"/>
</dbReference>
<gene>
    <name evidence="1" type="ORF">EB233_00400</name>
</gene>
<dbReference type="Gene3D" id="1.20.272.10">
    <property type="match status" value="1"/>
</dbReference>
<dbReference type="SUPFAM" id="SSF48019">
    <property type="entry name" value="post-AAA+ oligomerization domain-like"/>
    <property type="match status" value="1"/>
</dbReference>
<proteinExistence type="predicted"/>
<dbReference type="Proteomes" id="UP000503339">
    <property type="component" value="Chromosome"/>
</dbReference>
<dbReference type="EMBL" id="CP033361">
    <property type="protein sequence ID" value="QKC74168.1"/>
    <property type="molecule type" value="Genomic_DNA"/>
</dbReference>
<accession>A0A6M7UDD2</accession>
<reference evidence="1 2" key="1">
    <citation type="submission" date="2018-10" db="EMBL/GenBank/DDBJ databases">
        <authorList>
            <person name="Perry B.J."/>
            <person name="Sullivan J.T."/>
            <person name="Murphy R.J.T."/>
            <person name="Ramsay J.P."/>
            <person name="Ronson C.W."/>
        </authorList>
    </citation>
    <scope>NUCLEOTIDE SEQUENCE [LARGE SCALE GENOMIC DNA]</scope>
    <source>
        <strain evidence="1 2">NZP2014</strain>
    </source>
</reference>
<sequence length="417" mass="45919">MPENDTTQQQACLRHEPPMSLTRKLSFLVELAGKFGTCPPCLDSGALVWPPSNRETPNMLQPLPLFDASDASFRVLASDNKVPSVEPLRVSPWVAMSALQKAIRRGDVDLATRAAATLLKADPAKLWRRLAGIVFEDVGLASVETIRLVMSATTGKDARRQFGEWAVASLLVQKMCAAPKCRAADDMFIALSHHLKLEALRGDLARENLPEHLSRIRERRALLGASLAALHGTGVRWHGQVPRKPADATATFDAMRFAGIGHEIMALAEQGFRRTREALPVLLPLLTRALPSGDLPAADDDLPPVVIGHTGIPTYCLDGFSYEGKRALTRFLRRDTPSTQWLRKHVPAERRVAALHGAVFRVEGGLVRQRVRWACAATLRRLADHGYHGMTLLDPAAFLDMVRADLPALDEVRHDVR</sequence>
<keyword evidence="2" id="KW-1185">Reference proteome</keyword>
<dbReference type="GO" id="GO:0006260">
    <property type="term" value="P:DNA replication"/>
    <property type="evidence" value="ECO:0007669"/>
    <property type="project" value="InterPro"/>
</dbReference>
<protein>
    <submittedName>
        <fullName evidence="1">Uncharacterized protein</fullName>
    </submittedName>
</protein>
<dbReference type="AlphaFoldDB" id="A0A6M7UDD2"/>
<dbReference type="GO" id="GO:0003677">
    <property type="term" value="F:DNA binding"/>
    <property type="evidence" value="ECO:0007669"/>
    <property type="project" value="InterPro"/>
</dbReference>